<evidence type="ECO:0000256" key="1">
    <source>
        <dbReference type="SAM" id="Phobius"/>
    </source>
</evidence>
<evidence type="ECO:0008006" key="4">
    <source>
        <dbReference type="Google" id="ProtNLM"/>
    </source>
</evidence>
<keyword evidence="1" id="KW-1133">Transmembrane helix</keyword>
<evidence type="ECO:0000313" key="2">
    <source>
        <dbReference type="EMBL" id="PMC64405.1"/>
    </source>
</evidence>
<proteinExistence type="predicted"/>
<dbReference type="AlphaFoldDB" id="A0A2N6T512"/>
<feature type="transmembrane region" description="Helical" evidence="1">
    <location>
        <begin position="23"/>
        <end position="43"/>
    </location>
</feature>
<comment type="caution">
    <text evidence="2">The sequence shown here is derived from an EMBL/GenBank/DDBJ whole genome shotgun (WGS) entry which is preliminary data.</text>
</comment>
<organism evidence="2 3">
    <name type="scientific">Corynebacterium tuscaniense</name>
    <dbReference type="NCBI Taxonomy" id="302449"/>
    <lineage>
        <taxon>Bacteria</taxon>
        <taxon>Bacillati</taxon>
        <taxon>Actinomycetota</taxon>
        <taxon>Actinomycetes</taxon>
        <taxon>Mycobacteriales</taxon>
        <taxon>Corynebacteriaceae</taxon>
        <taxon>Corynebacterium</taxon>
    </lineage>
</organism>
<keyword evidence="1" id="KW-0812">Transmembrane</keyword>
<accession>A0A2N6T512</accession>
<feature type="transmembrane region" description="Helical" evidence="1">
    <location>
        <begin position="75"/>
        <end position="95"/>
    </location>
</feature>
<evidence type="ECO:0000313" key="3">
    <source>
        <dbReference type="Proteomes" id="UP000235836"/>
    </source>
</evidence>
<dbReference type="RefSeq" id="WP_102724006.1">
    <property type="nucleotide sequence ID" value="NZ_PNHG01000007.1"/>
</dbReference>
<gene>
    <name evidence="2" type="ORF">CJ203_06595</name>
</gene>
<protein>
    <recommendedName>
        <fullName evidence="4">Alkaline shock response membrane anchor protein AmaP</fullName>
    </recommendedName>
</protein>
<name>A0A2N6T512_9CORY</name>
<keyword evidence="1" id="KW-0472">Membrane</keyword>
<reference evidence="2 3" key="1">
    <citation type="submission" date="2017-09" db="EMBL/GenBank/DDBJ databases">
        <title>Bacterial strain isolated from the female urinary microbiota.</title>
        <authorList>
            <person name="Thomas-White K."/>
            <person name="Kumar N."/>
            <person name="Forster S."/>
            <person name="Putonti C."/>
            <person name="Lawley T."/>
            <person name="Wolfe A.J."/>
        </authorList>
    </citation>
    <scope>NUCLEOTIDE SEQUENCE [LARGE SCALE GENOMIC DNA]</scope>
    <source>
        <strain evidence="2 3">UMB0792</strain>
    </source>
</reference>
<sequence length="192" mass="21161">MTQQSDPTEAHPAPGAEPKGNPIVRWLTVLVGLLLLCLASVIGRDLWYRHQENDPQNSWLRPAFEWFGSARVDEAGVTVGILMALVGLWFILAAVKPRPRRYIQVISPTSSIWVRPVDIARKSTATVRSELGQTSISSRASRRALTVNVVNDGSTDLEHQLTATLTEQAQRLKPTPRVKVNVLPAPSAKDMP</sequence>
<dbReference type="EMBL" id="PNHG01000007">
    <property type="protein sequence ID" value="PMC64405.1"/>
    <property type="molecule type" value="Genomic_DNA"/>
</dbReference>
<dbReference type="Proteomes" id="UP000235836">
    <property type="component" value="Unassembled WGS sequence"/>
</dbReference>
<keyword evidence="3" id="KW-1185">Reference proteome</keyword>